<dbReference type="EMBL" id="CP077084">
    <property type="protein sequence ID" value="QXH86637.1"/>
    <property type="molecule type" value="Genomic_DNA"/>
</dbReference>
<dbReference type="EMBL" id="JABWQF010000023">
    <property type="protein sequence ID" value="MBC3295993.1"/>
    <property type="molecule type" value="Genomic_DNA"/>
</dbReference>
<accession>A0A8H9YYN5</accession>
<organism evidence="1">
    <name type="scientific">Pseudomonas tritici</name>
    <dbReference type="NCBI Taxonomy" id="2745518"/>
    <lineage>
        <taxon>Bacteria</taxon>
        <taxon>Pseudomonadati</taxon>
        <taxon>Pseudomonadota</taxon>
        <taxon>Gammaproteobacteria</taxon>
        <taxon>Pseudomonadales</taxon>
        <taxon>Pseudomonadaceae</taxon>
        <taxon>Pseudomonas</taxon>
    </lineage>
</organism>
<gene>
    <name evidence="2" type="ORF">HU722_0016240</name>
    <name evidence="1" type="ORF">HU722_31130</name>
</gene>
<dbReference type="Pfam" id="PF01177">
    <property type="entry name" value="Asp_Glu_race"/>
    <property type="match status" value="1"/>
</dbReference>
<keyword evidence="3" id="KW-1185">Reference proteome</keyword>
<evidence type="ECO:0000313" key="1">
    <source>
        <dbReference type="EMBL" id="MBC3295993.1"/>
    </source>
</evidence>
<dbReference type="AlphaFoldDB" id="A0A8H9YYN5"/>
<sequence length="233" mass="23996">MAKANLFRIACLHTAASNIDVFDTAAKALGIEPGVIHHEVRADLLADAELAGRLTEDIAESTALALIALARHADAVVLTCSTLGPSIDRTAPDIQVPILRADEALAGTALRHGGKIVVLCAIETTLEPTTRLFHKAAQQSNAVVDVQLVPGAWLLFKAGDIDAYLKTVANAAERAYEAGASVVALAQASMSAAADIVRSGPQPLTSATAGLTAAVQAIASSEAARPLLATPER</sequence>
<dbReference type="GO" id="GO:0047661">
    <property type="term" value="F:amino-acid racemase activity"/>
    <property type="evidence" value="ECO:0007669"/>
    <property type="project" value="InterPro"/>
</dbReference>
<evidence type="ECO:0000313" key="3">
    <source>
        <dbReference type="Proteomes" id="UP000615613"/>
    </source>
</evidence>
<dbReference type="KEGG" id="ptrt:HU722_0016240"/>
<proteinExistence type="predicted"/>
<reference evidence="1" key="1">
    <citation type="journal article" date="2020" name="Microorganisms">
        <title>Reliable Identification of Environmental Pseudomonas Isolates Using the rpoD Gene.</title>
        <authorList>
            <consortium name="The Broad Institute Genome Sequencing Platform"/>
            <person name="Girard L."/>
            <person name="Lood C."/>
            <person name="Rokni-Zadeh H."/>
            <person name="van Noort V."/>
            <person name="Lavigne R."/>
            <person name="De Mot R."/>
        </authorList>
    </citation>
    <scope>NUCLEOTIDE SEQUENCE [LARGE SCALE GENOMIC DNA]</scope>
    <source>
        <strain evidence="1">SWRI145</strain>
    </source>
</reference>
<reference evidence="2" key="2">
    <citation type="submission" date="2021-06" db="EMBL/GenBank/DDBJ databases">
        <title>Updating the genus Pseudomonas: Description of 43 new species and partition of the Pseudomonas putida group.</title>
        <authorList>
            <person name="Girard L."/>
            <person name="Lood C."/>
            <person name="Vandamme P."/>
            <person name="Rokni-Zadeh H."/>
            <person name="van Noort V."/>
            <person name="Hofte M."/>
            <person name="Lavigne R."/>
            <person name="De Mot R."/>
        </authorList>
    </citation>
    <scope>NUCLEOTIDE SEQUENCE</scope>
    <source>
        <strain evidence="2">SWRI145</strain>
    </source>
</reference>
<dbReference type="InterPro" id="IPR015942">
    <property type="entry name" value="Asp/Glu/hydantoin_racemase"/>
</dbReference>
<dbReference type="Proteomes" id="UP000615613">
    <property type="component" value="Chromosome"/>
</dbReference>
<name>A0A8H9YYN5_9PSED</name>
<protein>
    <submittedName>
        <fullName evidence="1">Asp/Glu racemase</fullName>
    </submittedName>
    <submittedName>
        <fullName evidence="2">Aspartate/glutamate racemase family protein</fullName>
    </submittedName>
</protein>
<evidence type="ECO:0000313" key="2">
    <source>
        <dbReference type="EMBL" id="QXH86637.1"/>
    </source>
</evidence>